<keyword evidence="6" id="KW-1185">Reference proteome</keyword>
<evidence type="ECO:0000256" key="1">
    <source>
        <dbReference type="ARBA" id="ARBA00022737"/>
    </source>
</evidence>
<feature type="compositionally biased region" description="Low complexity" evidence="3">
    <location>
        <begin position="1"/>
        <end position="25"/>
    </location>
</feature>
<gene>
    <name evidence="5" type="ORF">BOTBODRAFT_29958</name>
</gene>
<keyword evidence="2" id="KW-0106">Calcium</keyword>
<dbReference type="GO" id="GO:0005509">
    <property type="term" value="F:calcium ion binding"/>
    <property type="evidence" value="ECO:0007669"/>
    <property type="project" value="InterPro"/>
</dbReference>
<feature type="domain" description="EF-hand" evidence="4">
    <location>
        <begin position="46"/>
        <end position="81"/>
    </location>
</feature>
<dbReference type="PROSITE" id="PS50222">
    <property type="entry name" value="EF_HAND_2"/>
    <property type="match status" value="2"/>
</dbReference>
<dbReference type="Pfam" id="PF13405">
    <property type="entry name" value="EF-hand_6"/>
    <property type="match status" value="1"/>
</dbReference>
<proteinExistence type="predicted"/>
<dbReference type="PROSITE" id="PS00018">
    <property type="entry name" value="EF_HAND_1"/>
    <property type="match status" value="1"/>
</dbReference>
<evidence type="ECO:0000259" key="4">
    <source>
        <dbReference type="PROSITE" id="PS50222"/>
    </source>
</evidence>
<dbReference type="InterPro" id="IPR018247">
    <property type="entry name" value="EF_Hand_1_Ca_BS"/>
</dbReference>
<feature type="region of interest" description="Disordered" evidence="3">
    <location>
        <begin position="1"/>
        <end position="30"/>
    </location>
</feature>
<dbReference type="FunCoup" id="A0A067N0Z2">
    <property type="interactions" value="29"/>
</dbReference>
<dbReference type="FunFam" id="1.10.238.10:FF:000001">
    <property type="entry name" value="Calmodulin 1"/>
    <property type="match status" value="1"/>
</dbReference>
<dbReference type="SUPFAM" id="SSF47473">
    <property type="entry name" value="EF-hand"/>
    <property type="match status" value="1"/>
</dbReference>
<dbReference type="AlphaFoldDB" id="A0A067N0Z2"/>
<name>A0A067N0Z2_BOTB1</name>
<dbReference type="STRING" id="930990.A0A067N0Z2"/>
<protein>
    <recommendedName>
        <fullName evidence="4">EF-hand domain-containing protein</fullName>
    </recommendedName>
</protein>
<dbReference type="InterPro" id="IPR011992">
    <property type="entry name" value="EF-hand-dom_pair"/>
</dbReference>
<dbReference type="OrthoDB" id="429467at2759"/>
<dbReference type="InParanoid" id="A0A067N0Z2"/>
<dbReference type="PANTHER" id="PTHR23049">
    <property type="entry name" value="MYOSIN REGULATORY LIGHT CHAIN 2"/>
    <property type="match status" value="1"/>
</dbReference>
<evidence type="ECO:0000256" key="2">
    <source>
        <dbReference type="ARBA" id="ARBA00022837"/>
    </source>
</evidence>
<dbReference type="Gene3D" id="1.10.238.10">
    <property type="entry name" value="EF-hand"/>
    <property type="match status" value="2"/>
</dbReference>
<evidence type="ECO:0000313" key="6">
    <source>
        <dbReference type="Proteomes" id="UP000027195"/>
    </source>
</evidence>
<feature type="domain" description="EF-hand" evidence="4">
    <location>
        <begin position="130"/>
        <end position="165"/>
    </location>
</feature>
<organism evidence="5 6">
    <name type="scientific">Botryobasidium botryosum (strain FD-172 SS1)</name>
    <dbReference type="NCBI Taxonomy" id="930990"/>
    <lineage>
        <taxon>Eukaryota</taxon>
        <taxon>Fungi</taxon>
        <taxon>Dikarya</taxon>
        <taxon>Basidiomycota</taxon>
        <taxon>Agaricomycotina</taxon>
        <taxon>Agaricomycetes</taxon>
        <taxon>Cantharellales</taxon>
        <taxon>Botryobasidiaceae</taxon>
        <taxon>Botryobasidium</taxon>
    </lineage>
</organism>
<keyword evidence="1" id="KW-0677">Repeat</keyword>
<dbReference type="SMART" id="SM00054">
    <property type="entry name" value="EFh"/>
    <property type="match status" value="2"/>
</dbReference>
<accession>A0A067N0Z2</accession>
<dbReference type="InterPro" id="IPR002048">
    <property type="entry name" value="EF_hand_dom"/>
</dbReference>
<sequence length="205" mass="23068">MSARYPSSLSPSKPSHPRPSSHLSPGQINYRGRREPSGVFSLFQAAQIQQFKEAFSLIDQDGDGFVTETDLRAIFGSLGLNPSKQLLDSLLTARPGSGGPVSIDSKDPRDRGVNFTMFLTMMGEHLLELDSEAELLEAFACFDEDDEGKVKCEDMRKWLSEVGERMSSHEIDRLLKGPFTDRQGYFNYREWVKVLRVNAEEAEED</sequence>
<reference evidence="6" key="1">
    <citation type="journal article" date="2014" name="Proc. Natl. Acad. Sci. U.S.A.">
        <title>Extensive sampling of basidiomycete genomes demonstrates inadequacy of the white-rot/brown-rot paradigm for wood decay fungi.</title>
        <authorList>
            <person name="Riley R."/>
            <person name="Salamov A.A."/>
            <person name="Brown D.W."/>
            <person name="Nagy L.G."/>
            <person name="Floudas D."/>
            <person name="Held B.W."/>
            <person name="Levasseur A."/>
            <person name="Lombard V."/>
            <person name="Morin E."/>
            <person name="Otillar R."/>
            <person name="Lindquist E.A."/>
            <person name="Sun H."/>
            <person name="LaButti K.M."/>
            <person name="Schmutz J."/>
            <person name="Jabbour D."/>
            <person name="Luo H."/>
            <person name="Baker S.E."/>
            <person name="Pisabarro A.G."/>
            <person name="Walton J.D."/>
            <person name="Blanchette R.A."/>
            <person name="Henrissat B."/>
            <person name="Martin F."/>
            <person name="Cullen D."/>
            <person name="Hibbett D.S."/>
            <person name="Grigoriev I.V."/>
        </authorList>
    </citation>
    <scope>NUCLEOTIDE SEQUENCE [LARGE SCALE GENOMIC DNA]</scope>
    <source>
        <strain evidence="6">FD-172 SS1</strain>
    </source>
</reference>
<dbReference type="Proteomes" id="UP000027195">
    <property type="component" value="Unassembled WGS sequence"/>
</dbReference>
<dbReference type="EMBL" id="KL198023">
    <property type="protein sequence ID" value="KDQ17802.1"/>
    <property type="molecule type" value="Genomic_DNA"/>
</dbReference>
<dbReference type="InterPro" id="IPR050403">
    <property type="entry name" value="Myosin_RLC"/>
</dbReference>
<evidence type="ECO:0000313" key="5">
    <source>
        <dbReference type="EMBL" id="KDQ17802.1"/>
    </source>
</evidence>
<evidence type="ECO:0000256" key="3">
    <source>
        <dbReference type="SAM" id="MobiDB-lite"/>
    </source>
</evidence>
<dbReference type="CDD" id="cd00051">
    <property type="entry name" value="EFh"/>
    <property type="match status" value="1"/>
</dbReference>
<dbReference type="HOGENOM" id="CLU_061288_9_2_1"/>